<dbReference type="GO" id="GO:0019062">
    <property type="term" value="P:virion attachment to host cell"/>
    <property type="evidence" value="ECO:0007669"/>
    <property type="project" value="InterPro"/>
</dbReference>
<feature type="domain" description="Long-tail fiber proximal subunit trimerization" evidence="5">
    <location>
        <begin position="979"/>
        <end position="1056"/>
    </location>
</feature>
<dbReference type="EMBL" id="MK410117">
    <property type="protein sequence ID" value="QBN22865.1"/>
    <property type="molecule type" value="Genomic_DNA"/>
</dbReference>
<keyword evidence="6" id="KW-0614">Plasmid</keyword>
<dbReference type="InterPro" id="IPR048390">
    <property type="entry name" value="Gp34_trimer"/>
</dbReference>
<protein>
    <submittedName>
        <fullName evidence="6">Phage tail protein</fullName>
    </submittedName>
</protein>
<dbReference type="InterPro" id="IPR005068">
    <property type="entry name" value="Phage_lambda_Stf-r2"/>
</dbReference>
<evidence type="ECO:0000256" key="3">
    <source>
        <dbReference type="SAM" id="MobiDB-lite"/>
    </source>
</evidence>
<comment type="subcellular location">
    <subcellularLocation>
        <location evidence="1">Virion</location>
    </subcellularLocation>
</comment>
<feature type="compositionally biased region" description="Low complexity" evidence="3">
    <location>
        <begin position="361"/>
        <end position="373"/>
    </location>
</feature>
<evidence type="ECO:0000259" key="4">
    <source>
        <dbReference type="Pfam" id="PF12604"/>
    </source>
</evidence>
<evidence type="ECO:0000259" key="5">
    <source>
        <dbReference type="Pfam" id="PF21446"/>
    </source>
</evidence>
<dbReference type="Pfam" id="PF12604">
    <property type="entry name" value="gp37_C"/>
    <property type="match status" value="1"/>
</dbReference>
<evidence type="ECO:0000313" key="6">
    <source>
        <dbReference type="EMBL" id="QBN22865.1"/>
    </source>
</evidence>
<dbReference type="GO" id="GO:0046718">
    <property type="term" value="P:symbiont entry into host cell"/>
    <property type="evidence" value="ECO:0007669"/>
    <property type="project" value="InterPro"/>
</dbReference>
<feature type="domain" description="Bacteriophage T7 Gp17 C-terminal" evidence="4">
    <location>
        <begin position="1309"/>
        <end position="1404"/>
    </location>
</feature>
<proteinExistence type="predicted"/>
<dbReference type="InterPro" id="IPR051934">
    <property type="entry name" value="Phage_Tail_Fiber_Structural"/>
</dbReference>
<keyword evidence="2" id="KW-0945">Host-virus interaction</keyword>
<geneLocation type="plasmid" evidence="6">
    <name>unnamed</name>
</geneLocation>
<organism evidence="6">
    <name type="scientific">Escherichia coli</name>
    <dbReference type="NCBI Taxonomy" id="562"/>
    <lineage>
        <taxon>Bacteria</taxon>
        <taxon>Pseudomonadati</taxon>
        <taxon>Pseudomonadota</taxon>
        <taxon>Gammaproteobacteria</taxon>
        <taxon>Enterobacterales</taxon>
        <taxon>Enterobacteriaceae</taxon>
        <taxon>Escherichia</taxon>
    </lineage>
</organism>
<sequence length="1476" mass="153180">MNDVTVVTSVTYPSPESLALVADVQYHEPYLSAALNRKFRGIVDPGFYAGFLPKPGGGMNLLITSVDGDKTAGAASVDIGEFYQVTIQHRKDISLALNAGKKYAIVLKGRYLLGEDTYQVNTASHIHAAEFVARTYTDSYQLGDGELLVCTVNIPAGVSTITQEMIDTSERINRTIGIDISDSVTSTRSDVAASSLAVKKAYDLAKSKYTAQDASTTQKGLVQLSSATNSTSEVLAATPKAVKAAYDLANGKYTAQDATTTQKGIVQLSSDTNSTSETLAATPKAVKAAYDLAAGKAPSSHTHPWNQITGVPTASLTAKGITQLSSATNSTSEVLAATPKAVKSVKDLADTKAPIESPSLTGTPTAPTAAQGTNSTQIANTAFVKAAITALINGAPGTLDTLKEIAAAINNDPNFSTTINNALALKAPLASPALTGVPTAPTAAQGTNNTQIATTAYVRAAISALVGSSPEALDTLNELAAALGNDPNFATTMTNALAGKQPLDATLTALAALATGANKLPYFTGKDTVAQTDLTSVGRDILAKTSTLAVIQYLGLRELGTSGEKIPLLSTANTWSARQTFNGGITGALTGNADTATKLKTARTIGGVAFDGSANINLPGVNTTGNQNTTGNAATATKLATARNINGVKFDGSGDVNINTLVSRGRVTALSGSTQGTAGIQMYEAYNNSYPTTYGNVLHMKGASAAGEGELLIGWSGTSGAHAPVFIRSRRDNTDAAWSAWAQVYTSRDSIPGVNATGNQNTTGNAATATKLQTARTIGGVSFDGTANINLPGVNVAGNQNTSGNAATATKLQTARTINGVSFDGSKNIELTPRSIGSINSATMSFSGGAGWFKLATVTMPQASSVVYISLIGGAGYNVGSPQQAGISELVLRAGNGNPKGITGALWRRTSVGFTNFAWVNTSGDTYDIYVEIGNYATGVNIQWDYTKDATVQIHTSPTYTANKPTGLTDGTVYVIYSSHIKPTATDVGALPITGGNLNGGLTATGEIISKSANGLRIAYGNYGFFIRNDGSNTYFMLTDSGNSLGTYNSLRPLIINNANGAVTIGNGLNVTGGINGSLNGNAATATKLQTARTIGGVSFDGSANINLPGVNIAGNQNTTGNAATATKLQTARTINGVSFDGSKNIELTAEDLNLEQTVELAAGALQKNQNGADIPGKDTFTKNIGACRAFHSAISTGAGNWTTAQLIEWLDSQGAFNHPYWMCKCSWSYGNNKIITDTGCGTIHLAGCVIEVMGNKGAMTIRVTTPSTSSGGGTTNAQFTYINHGDAYAPGWRRDYNTKNQQPAFALGKTGSTVGNDKAVGWNWNSGVYQANIGGASTLILHFNMSEGSCPAVQFRVNYKNGGIYYRSARDGYGFEADWSEFYTTTRKPSAGDVGAYTKAEADSRYVRDIRLGGASSYKPANNGTTWTHQAPSGCAYTGIIVQDTGSNSADNIGGVYYRPIQKNINGTWYNVSSI</sequence>
<dbReference type="PANTHER" id="PTHR35191">
    <property type="entry name" value="PROPHAGE SIDE TAIL FIBER PROTEIN HOMOLOG STFQ-RELATED"/>
    <property type="match status" value="1"/>
</dbReference>
<name>A0A482F593_ECOLX</name>
<accession>A0A482F593</accession>
<reference evidence="6" key="1">
    <citation type="submission" date="2019-01" db="EMBL/GenBank/DDBJ databases">
        <title>Characterization of a ST648 Escherichia coli carrying an IncC blaKPC-2-positive plasmid from a Greek hospital.</title>
        <authorList>
            <person name="Papagiannitsis C.C."/>
            <person name="Bitar I."/>
            <person name="Hrabak J."/>
            <person name="Petinaki E."/>
        </authorList>
    </citation>
    <scope>NUCLEOTIDE SEQUENCE</scope>
    <source>
        <strain evidence="6">Ec-20Lar</strain>
        <plasmid evidence="6">unnamed</plasmid>
    </source>
</reference>
<dbReference type="Pfam" id="PF03406">
    <property type="entry name" value="Phage_fiber_2"/>
    <property type="match status" value="4"/>
</dbReference>
<dbReference type="Pfam" id="PF21446">
    <property type="entry name" value="Gp34_trimer"/>
    <property type="match status" value="1"/>
</dbReference>
<feature type="region of interest" description="Disordered" evidence="3">
    <location>
        <begin position="353"/>
        <end position="373"/>
    </location>
</feature>
<dbReference type="PANTHER" id="PTHR35191:SF1">
    <property type="entry name" value="PROPHAGE SIDE TAIL FIBER PROTEIN HOMOLOG STFQ-RELATED"/>
    <property type="match status" value="1"/>
</dbReference>
<dbReference type="InterPro" id="IPR022246">
    <property type="entry name" value="Phage_T7_Gp17_C"/>
</dbReference>
<evidence type="ECO:0000256" key="1">
    <source>
        <dbReference type="ARBA" id="ARBA00004328"/>
    </source>
</evidence>
<dbReference type="RefSeq" id="WP_172694304.1">
    <property type="nucleotide sequence ID" value="NZ_MK410117.1"/>
</dbReference>
<evidence type="ECO:0000256" key="2">
    <source>
        <dbReference type="ARBA" id="ARBA00022581"/>
    </source>
</evidence>